<dbReference type="EMBL" id="CM042886">
    <property type="protein sequence ID" value="KAI4341708.1"/>
    <property type="molecule type" value="Genomic_DNA"/>
</dbReference>
<name>A0ACB9NYZ2_9MYRT</name>
<evidence type="ECO:0000313" key="2">
    <source>
        <dbReference type="Proteomes" id="UP001057402"/>
    </source>
</evidence>
<proteinExistence type="predicted"/>
<comment type="caution">
    <text evidence="1">The sequence shown here is derived from an EMBL/GenBank/DDBJ whole genome shotgun (WGS) entry which is preliminary data.</text>
</comment>
<gene>
    <name evidence="1" type="ORF">MLD38_026400</name>
</gene>
<reference evidence="2" key="1">
    <citation type="journal article" date="2023" name="Front. Plant Sci.">
        <title>Chromosomal-level genome assembly of Melastoma candidum provides insights into trichome evolution.</title>
        <authorList>
            <person name="Zhong Y."/>
            <person name="Wu W."/>
            <person name="Sun C."/>
            <person name="Zou P."/>
            <person name="Liu Y."/>
            <person name="Dai S."/>
            <person name="Zhou R."/>
        </authorList>
    </citation>
    <scope>NUCLEOTIDE SEQUENCE [LARGE SCALE GENOMIC DNA]</scope>
</reference>
<organism evidence="1 2">
    <name type="scientific">Melastoma candidum</name>
    <dbReference type="NCBI Taxonomy" id="119954"/>
    <lineage>
        <taxon>Eukaryota</taxon>
        <taxon>Viridiplantae</taxon>
        <taxon>Streptophyta</taxon>
        <taxon>Embryophyta</taxon>
        <taxon>Tracheophyta</taxon>
        <taxon>Spermatophyta</taxon>
        <taxon>Magnoliopsida</taxon>
        <taxon>eudicotyledons</taxon>
        <taxon>Gunneridae</taxon>
        <taxon>Pentapetalae</taxon>
        <taxon>rosids</taxon>
        <taxon>malvids</taxon>
        <taxon>Myrtales</taxon>
        <taxon>Melastomataceae</taxon>
        <taxon>Melastomatoideae</taxon>
        <taxon>Melastomateae</taxon>
        <taxon>Melastoma</taxon>
    </lineage>
</organism>
<protein>
    <submittedName>
        <fullName evidence="1">Uncharacterized protein</fullName>
    </submittedName>
</protein>
<dbReference type="Proteomes" id="UP001057402">
    <property type="component" value="Chromosome 7"/>
</dbReference>
<evidence type="ECO:0000313" key="1">
    <source>
        <dbReference type="EMBL" id="KAI4341708.1"/>
    </source>
</evidence>
<accession>A0ACB9NYZ2</accession>
<sequence>MVFNEKKKKQQRQGSPNWWWLDGSSNNAAAGRSPWLRSTLSELEEKTSAMLKLIEADADSFAQRAEMYYRKRPDLVGVVQEFYRMHRSLAEQFDKLKSDSETRRLLMTLRSPFSCDERVPFRKSPSLSPDAAYKNYDAYSDISDDHEGSPVSEVDDPEEDNGTEMTMPREESGGKPPRADGSDEIRKLTEEVERLKEENNTLRDQMARVDATRSTEQAPRPGMYELTKLEEENKKEAGRPLSAASADTPKGEELEEEDPIPKILAQPEIGKSSNTFEPGKIRGGNFLWRLFPKTSKKSSFAAALTLCIFH</sequence>
<keyword evidence="2" id="KW-1185">Reference proteome</keyword>